<gene>
    <name evidence="2" type="ORF">Py17XNL_000600813</name>
</gene>
<proteinExistence type="predicted"/>
<organism evidence="2 3">
    <name type="scientific">Plasmodium yoelii yoelii</name>
    <dbReference type="NCBI Taxonomy" id="73239"/>
    <lineage>
        <taxon>Eukaryota</taxon>
        <taxon>Sar</taxon>
        <taxon>Alveolata</taxon>
        <taxon>Apicomplexa</taxon>
        <taxon>Aconoidasida</taxon>
        <taxon>Haemosporida</taxon>
        <taxon>Plasmodiidae</taxon>
        <taxon>Plasmodium</taxon>
        <taxon>Plasmodium (Vinckeia)</taxon>
    </lineage>
</organism>
<feature type="compositionally biased region" description="Polar residues" evidence="1">
    <location>
        <begin position="1"/>
        <end position="11"/>
    </location>
</feature>
<accession>A0AAE9WTE6</accession>
<evidence type="ECO:0000313" key="3">
    <source>
        <dbReference type="Proteomes" id="UP001054126"/>
    </source>
</evidence>
<name>A0AAE9WTE6_PLAYO</name>
<reference evidence="2" key="1">
    <citation type="submission" date="2023-01" db="EMBL/GenBank/DDBJ databases">
        <title>Long-Read Genome Assembly and Gene Model Annotations for the Rodent Malaria Parasite Plasmodium yoelii 17XNL.</title>
        <authorList>
            <person name="Mitchell G.J."/>
            <person name="Sebastian A."/>
            <person name="Albert I."/>
            <person name="Lindner S.E."/>
        </authorList>
    </citation>
    <scope>NUCLEOTIDE SEQUENCE</scope>
    <source>
        <strain evidence="2">17XNL clone 1.1</strain>
    </source>
</reference>
<feature type="region of interest" description="Disordered" evidence="1">
    <location>
        <begin position="1"/>
        <end position="45"/>
    </location>
</feature>
<protein>
    <submittedName>
        <fullName evidence="2">Fam-a protein</fullName>
    </submittedName>
</protein>
<evidence type="ECO:0000256" key="1">
    <source>
        <dbReference type="SAM" id="MobiDB-lite"/>
    </source>
</evidence>
<dbReference type="EMBL" id="CP115530">
    <property type="protein sequence ID" value="WBY56153.1"/>
    <property type="molecule type" value="Genomic_DNA"/>
</dbReference>
<evidence type="ECO:0000313" key="2">
    <source>
        <dbReference type="EMBL" id="WBY56153.1"/>
    </source>
</evidence>
<sequence>MSNKSLATGHNSDIEPLRRFARSPNTNSTFPNEYPEGTSEHPPFNLCMDPEETKITEKHTDKLNYYYTSCYEEALIKLGTNIAGFVVKKGEDNVQVTYINAIYDAENSTECDNDKRERYHAYMNILSLAQRI</sequence>
<dbReference type="Proteomes" id="UP001054126">
    <property type="component" value="Chromosome 6"/>
</dbReference>
<dbReference type="AlphaFoldDB" id="A0AAE9WTE6"/>